<dbReference type="NCBIfam" id="NF003962">
    <property type="entry name" value="PRK05454.2-5"/>
    <property type="match status" value="1"/>
</dbReference>
<feature type="transmembrane region" description="Helical" evidence="12">
    <location>
        <begin position="399"/>
        <end position="421"/>
    </location>
</feature>
<evidence type="ECO:0000313" key="15">
    <source>
        <dbReference type="Proteomes" id="UP001465153"/>
    </source>
</evidence>
<organism evidence="14 15">
    <name type="scientific">Sessilibacter corallicola</name>
    <dbReference type="NCBI Taxonomy" id="2904075"/>
    <lineage>
        <taxon>Bacteria</taxon>
        <taxon>Pseudomonadati</taxon>
        <taxon>Pseudomonadota</taxon>
        <taxon>Gammaproteobacteria</taxon>
        <taxon>Cellvibrionales</taxon>
        <taxon>Cellvibrionaceae</taxon>
        <taxon>Sessilibacter</taxon>
    </lineage>
</organism>
<evidence type="ECO:0000313" key="14">
    <source>
        <dbReference type="EMBL" id="GAA6169266.1"/>
    </source>
</evidence>
<keyword evidence="5" id="KW-1003">Cell membrane</keyword>
<comment type="caution">
    <text evidence="14">The sequence shown here is derived from an EMBL/GenBank/DDBJ whole genome shotgun (WGS) entry which is preliminary data.</text>
</comment>
<evidence type="ECO:0000256" key="6">
    <source>
        <dbReference type="ARBA" id="ARBA00022519"/>
    </source>
</evidence>
<gene>
    <name evidence="14" type="ORF">NBRC116591_30770</name>
</gene>
<dbReference type="InterPro" id="IPR029044">
    <property type="entry name" value="Nucleotide-diphossugar_trans"/>
</dbReference>
<comment type="subcellular location">
    <subcellularLocation>
        <location evidence="1">Cell inner membrane</location>
        <topology evidence="1">Multi-pass membrane protein</topology>
    </subcellularLocation>
</comment>
<evidence type="ECO:0000256" key="9">
    <source>
        <dbReference type="ARBA" id="ARBA00022692"/>
    </source>
</evidence>
<evidence type="ECO:0000256" key="5">
    <source>
        <dbReference type="ARBA" id="ARBA00022475"/>
    </source>
</evidence>
<dbReference type="EMBL" id="BAABWN010000010">
    <property type="protein sequence ID" value="GAA6169266.1"/>
    <property type="molecule type" value="Genomic_DNA"/>
</dbReference>
<keyword evidence="15" id="KW-1185">Reference proteome</keyword>
<dbReference type="RefSeq" id="WP_353303822.1">
    <property type="nucleotide sequence ID" value="NZ_BAABWN010000010.1"/>
</dbReference>
<evidence type="ECO:0000256" key="7">
    <source>
        <dbReference type="ARBA" id="ARBA00022676"/>
    </source>
</evidence>
<evidence type="ECO:0000256" key="12">
    <source>
        <dbReference type="SAM" id="Phobius"/>
    </source>
</evidence>
<evidence type="ECO:0000259" key="13">
    <source>
        <dbReference type="Pfam" id="PF13632"/>
    </source>
</evidence>
<keyword evidence="8" id="KW-0808">Transferase</keyword>
<proteinExistence type="inferred from homology"/>
<sequence>MLSNKFLIDDRTPRTPQSKVTEVFDGQALNVPYRKFRVLLFLILTLVTSIAGFRMMFDILKPNGTTTLEIILLILFSATFIWIVTAFWSAIIGFVFQLFKIDPLTLKKQPSIAALTENLSNKAFESKVAVVMPIYNEDTHRVFAGFEASLMSLLETGNSEQFDFYLLSDTQDPDIRLAELAAWQNLLKRFKGQSQKIFYRNRPKNTGKKVGNLKDFCERWGAFYESMIVLDADSIMTGSCMIELAYQMHSNPKAGLIQTVPIPVRQETFFGRFLQFAAQLCCPMLATGLAFWQTDNANYWGHNAIIRVEAFKNHCGLPTLKKRSPFGGDILSHDFVEAALLRRDGWEVILLPNLGGSYEEVPSNILDYATRDRRWVQGNIQHLGMLTIPRMTLLSRIHLLFGALAYVTSLIWLVMLGLSTIDAINRAVTKKEYFSSSYQLFPDWPITKPDLIFSLLFLTFTLLLLPKLLAVLLALVHRRKEFGGAVKLIISSLVEMTFSIIIAPLMMVFHAFFVVSIFLGFKVGWNAQPREGRLVSWFEAIKASGLGVLAALMWGSVTLYFSPLFFYWLSPVLLGLVLAPLMIRWSSSLRLGLQARKFGIFAAPSEITKPRVLAYLAEQLNNNDTKLSNNASHSAKQICLIPKLPREQFEPMPLQNI</sequence>
<feature type="transmembrane region" description="Helical" evidence="12">
    <location>
        <begin position="537"/>
        <end position="559"/>
    </location>
</feature>
<keyword evidence="10 12" id="KW-1133">Transmembrane helix</keyword>
<dbReference type="Pfam" id="PF13632">
    <property type="entry name" value="Glyco_trans_2_3"/>
    <property type="match status" value="1"/>
</dbReference>
<feature type="transmembrane region" description="Helical" evidence="12">
    <location>
        <begin position="565"/>
        <end position="583"/>
    </location>
</feature>
<keyword evidence="9 12" id="KW-0812">Transmembrane</keyword>
<evidence type="ECO:0000256" key="11">
    <source>
        <dbReference type="ARBA" id="ARBA00023136"/>
    </source>
</evidence>
<dbReference type="PANTHER" id="PTHR43867">
    <property type="entry name" value="CELLULOSE SYNTHASE CATALYTIC SUBUNIT A [UDP-FORMING]"/>
    <property type="match status" value="1"/>
</dbReference>
<dbReference type="SUPFAM" id="SSF53448">
    <property type="entry name" value="Nucleotide-diphospho-sugar transferases"/>
    <property type="match status" value="1"/>
</dbReference>
<evidence type="ECO:0000256" key="3">
    <source>
        <dbReference type="ARBA" id="ARBA00009337"/>
    </source>
</evidence>
<comment type="similarity">
    <text evidence="3">Belongs to the glycosyltransferase 2 family. OpgH subfamily.</text>
</comment>
<keyword evidence="11 12" id="KW-0472">Membrane</keyword>
<evidence type="ECO:0000256" key="4">
    <source>
        <dbReference type="ARBA" id="ARBA00020585"/>
    </source>
</evidence>
<evidence type="ECO:0000256" key="1">
    <source>
        <dbReference type="ARBA" id="ARBA00004429"/>
    </source>
</evidence>
<feature type="transmembrane region" description="Helical" evidence="12">
    <location>
        <begin position="69"/>
        <end position="99"/>
    </location>
</feature>
<evidence type="ECO:0000256" key="2">
    <source>
        <dbReference type="ARBA" id="ARBA00005001"/>
    </source>
</evidence>
<feature type="transmembrane region" description="Helical" evidence="12">
    <location>
        <begin position="38"/>
        <end position="57"/>
    </location>
</feature>
<evidence type="ECO:0000256" key="10">
    <source>
        <dbReference type="ARBA" id="ARBA00022989"/>
    </source>
</evidence>
<dbReference type="CDD" id="cd04191">
    <property type="entry name" value="Glucan_BSP_MdoH"/>
    <property type="match status" value="1"/>
</dbReference>
<keyword evidence="6" id="KW-0997">Cell inner membrane</keyword>
<keyword evidence="7" id="KW-0328">Glycosyltransferase</keyword>
<dbReference type="PANTHER" id="PTHR43867:SF5">
    <property type="entry name" value="GLUCANS BIOSYNTHESIS GLUCOSYLTRANSFERASE H"/>
    <property type="match status" value="1"/>
</dbReference>
<evidence type="ECO:0000256" key="8">
    <source>
        <dbReference type="ARBA" id="ARBA00022679"/>
    </source>
</evidence>
<reference evidence="14 15" key="1">
    <citation type="submission" date="2024-04" db="EMBL/GenBank/DDBJ databases">
        <title>Draft genome sequence of Sessilibacter corallicola NBRC 116591.</title>
        <authorList>
            <person name="Miyakawa T."/>
            <person name="Kusuya Y."/>
            <person name="Miura T."/>
        </authorList>
    </citation>
    <scope>NUCLEOTIDE SEQUENCE [LARGE SCALE GENOMIC DNA]</scope>
    <source>
        <strain evidence="14 15">KU-00831-HH</strain>
    </source>
</reference>
<dbReference type="InterPro" id="IPR050321">
    <property type="entry name" value="Glycosyltr_2/OpgH_subfam"/>
</dbReference>
<dbReference type="Gene3D" id="3.90.550.10">
    <property type="entry name" value="Spore Coat Polysaccharide Biosynthesis Protein SpsA, Chain A"/>
    <property type="match status" value="1"/>
</dbReference>
<name>A0ABQ0AC93_9GAMM</name>
<feature type="transmembrane region" description="Helical" evidence="12">
    <location>
        <begin position="508"/>
        <end position="525"/>
    </location>
</feature>
<feature type="transmembrane region" description="Helical" evidence="12">
    <location>
        <begin position="451"/>
        <end position="475"/>
    </location>
</feature>
<comment type="pathway">
    <text evidence="2">Glycan metabolism; osmoregulated periplasmic glucan (OPG) biosynthesis.</text>
</comment>
<feature type="domain" description="Glycosyltransferase 2-like" evidence="13">
    <location>
        <begin position="228"/>
        <end position="453"/>
    </location>
</feature>
<dbReference type="Proteomes" id="UP001465153">
    <property type="component" value="Unassembled WGS sequence"/>
</dbReference>
<accession>A0ABQ0AC93</accession>
<dbReference type="InterPro" id="IPR001173">
    <property type="entry name" value="Glyco_trans_2-like"/>
</dbReference>
<protein>
    <recommendedName>
        <fullName evidence="4">Glucans biosynthesis glucosyltransferase H</fullName>
    </recommendedName>
</protein>
<dbReference type="NCBIfam" id="NF003958">
    <property type="entry name" value="PRK05454.2-1"/>
    <property type="match status" value="1"/>
</dbReference>